<organism evidence="1 2">
    <name type="scientific">Arcticibacter svalbardensis MN12-7</name>
    <dbReference type="NCBI Taxonomy" id="1150600"/>
    <lineage>
        <taxon>Bacteria</taxon>
        <taxon>Pseudomonadati</taxon>
        <taxon>Bacteroidota</taxon>
        <taxon>Sphingobacteriia</taxon>
        <taxon>Sphingobacteriales</taxon>
        <taxon>Sphingobacteriaceae</taxon>
        <taxon>Arcticibacter</taxon>
    </lineage>
</organism>
<dbReference type="Proteomes" id="UP000014174">
    <property type="component" value="Unassembled WGS sequence"/>
</dbReference>
<dbReference type="EMBL" id="AQPN01000004">
    <property type="protein sequence ID" value="EOR96637.1"/>
    <property type="molecule type" value="Genomic_DNA"/>
</dbReference>
<evidence type="ECO:0000313" key="2">
    <source>
        <dbReference type="Proteomes" id="UP000014174"/>
    </source>
</evidence>
<reference evidence="1 2" key="1">
    <citation type="journal article" date="2013" name="Genome Announc.">
        <title>Draft Genome Sequence of Arcticibacter svalbardensis Strain MN12-7T, a Member of the Family Sphingobacteriaceae Isolated from an Arctic Soil Sample.</title>
        <authorList>
            <person name="Shivaji S."/>
            <person name="Ara S."/>
            <person name="Prasad S."/>
            <person name="Manasa B.P."/>
            <person name="Begum Z."/>
            <person name="Singh A."/>
            <person name="Kumar Pinnaka A."/>
        </authorList>
    </citation>
    <scope>NUCLEOTIDE SEQUENCE [LARGE SCALE GENOMIC DNA]</scope>
    <source>
        <strain evidence="1 2">MN12-7</strain>
    </source>
</reference>
<dbReference type="AlphaFoldDB" id="R9GXW2"/>
<name>R9GXW2_9SPHI</name>
<dbReference type="STRING" id="1150600.ADIARSV_0172"/>
<protein>
    <submittedName>
        <fullName evidence="1">Uncharacterized protein</fullName>
    </submittedName>
</protein>
<proteinExistence type="predicted"/>
<gene>
    <name evidence="1" type="ORF">ADIARSV_0172</name>
</gene>
<comment type="caution">
    <text evidence="1">The sequence shown here is derived from an EMBL/GenBank/DDBJ whole genome shotgun (WGS) entry which is preliminary data.</text>
</comment>
<keyword evidence="2" id="KW-1185">Reference proteome</keyword>
<accession>R9GXW2</accession>
<sequence>MEDFVKENHLIIYRDELLNRENGVVMKDGISVQSLLCIGREANITYGENWRSLNCLES</sequence>
<evidence type="ECO:0000313" key="1">
    <source>
        <dbReference type="EMBL" id="EOR96637.1"/>
    </source>
</evidence>